<sequence length="181" mass="20110">MKACPIKEGPPHQAWPTLLGPPYQGLICPIWPRPTIFGPYASIWGHPFCDGHPIWDDPPYKAWPASRGLDCPMKQGPPLEARAALLAHACFSAQTCLIRPGPPHQPKPAKSAQTRLISSNPLHQPKPASSAQTRLISSNPLHQPSPLIRPKLYFQAQTHSLQGAEIRTIRLGWPHFYWPDP</sequence>
<dbReference type="AlphaFoldDB" id="A0AAV7ESJ2"/>
<evidence type="ECO:0000313" key="2">
    <source>
        <dbReference type="EMBL" id="KAG9450228.1"/>
    </source>
</evidence>
<proteinExistence type="predicted"/>
<evidence type="ECO:0000313" key="3">
    <source>
        <dbReference type="Proteomes" id="UP000825729"/>
    </source>
</evidence>
<protein>
    <submittedName>
        <fullName evidence="2">Uncharacterized protein</fullName>
    </submittedName>
</protein>
<accession>A0AAV7ESJ2</accession>
<evidence type="ECO:0000256" key="1">
    <source>
        <dbReference type="SAM" id="MobiDB-lite"/>
    </source>
</evidence>
<reference evidence="2 3" key="1">
    <citation type="submission" date="2021-07" db="EMBL/GenBank/DDBJ databases">
        <title>The Aristolochia fimbriata genome: insights into angiosperm evolution, floral development and chemical biosynthesis.</title>
        <authorList>
            <person name="Jiao Y."/>
        </authorList>
    </citation>
    <scope>NUCLEOTIDE SEQUENCE [LARGE SCALE GENOMIC DNA]</scope>
    <source>
        <strain evidence="2">IBCAS-2021</strain>
        <tissue evidence="2">Leaf</tissue>
    </source>
</reference>
<name>A0AAV7ESJ2_ARIFI</name>
<dbReference type="EMBL" id="JAINDJ010000004">
    <property type="protein sequence ID" value="KAG9450228.1"/>
    <property type="molecule type" value="Genomic_DNA"/>
</dbReference>
<organism evidence="2 3">
    <name type="scientific">Aristolochia fimbriata</name>
    <name type="common">White veined hardy Dutchman's pipe vine</name>
    <dbReference type="NCBI Taxonomy" id="158543"/>
    <lineage>
        <taxon>Eukaryota</taxon>
        <taxon>Viridiplantae</taxon>
        <taxon>Streptophyta</taxon>
        <taxon>Embryophyta</taxon>
        <taxon>Tracheophyta</taxon>
        <taxon>Spermatophyta</taxon>
        <taxon>Magnoliopsida</taxon>
        <taxon>Magnoliidae</taxon>
        <taxon>Piperales</taxon>
        <taxon>Aristolochiaceae</taxon>
        <taxon>Aristolochia</taxon>
    </lineage>
</organism>
<keyword evidence="3" id="KW-1185">Reference proteome</keyword>
<comment type="caution">
    <text evidence="2">The sequence shown here is derived from an EMBL/GenBank/DDBJ whole genome shotgun (WGS) entry which is preliminary data.</text>
</comment>
<dbReference type="Proteomes" id="UP000825729">
    <property type="component" value="Unassembled WGS sequence"/>
</dbReference>
<feature type="region of interest" description="Disordered" evidence="1">
    <location>
        <begin position="119"/>
        <end position="141"/>
    </location>
</feature>
<gene>
    <name evidence="2" type="ORF">H6P81_010193</name>
</gene>